<dbReference type="EMBL" id="PCSZ01000011">
    <property type="protein sequence ID" value="PIP60943.1"/>
    <property type="molecule type" value="Genomic_DNA"/>
</dbReference>
<evidence type="ECO:0000313" key="3">
    <source>
        <dbReference type="Proteomes" id="UP000231581"/>
    </source>
</evidence>
<reference evidence="2 3" key="1">
    <citation type="submission" date="2017-09" db="EMBL/GenBank/DDBJ databases">
        <title>Depth-based differentiation of microbial function through sediment-hosted aquifers and enrichment of novel symbionts in the deep terrestrial subsurface.</title>
        <authorList>
            <person name="Probst A.J."/>
            <person name="Ladd B."/>
            <person name="Jarett J.K."/>
            <person name="Geller-Mcgrath D.E."/>
            <person name="Sieber C.M."/>
            <person name="Emerson J.B."/>
            <person name="Anantharaman K."/>
            <person name="Thomas B.C."/>
            <person name="Malmstrom R."/>
            <person name="Stieglmeier M."/>
            <person name="Klingl A."/>
            <person name="Woyke T."/>
            <person name="Ryan C.M."/>
            <person name="Banfield J.F."/>
        </authorList>
    </citation>
    <scope>NUCLEOTIDE SEQUENCE [LARGE SCALE GENOMIC DNA]</scope>
    <source>
        <strain evidence="2">CG22_combo_CG10-13_8_21_14_all_47_17</strain>
    </source>
</reference>
<accession>A0A2H0BTE7</accession>
<dbReference type="CDD" id="cd02223">
    <property type="entry name" value="cupin_Bh2720-like"/>
    <property type="match status" value="1"/>
</dbReference>
<comment type="caution">
    <text evidence="2">The sequence shown here is derived from an EMBL/GenBank/DDBJ whole genome shotgun (WGS) entry which is preliminary data.</text>
</comment>
<dbReference type="Proteomes" id="UP000231581">
    <property type="component" value="Unassembled WGS sequence"/>
</dbReference>
<feature type="domain" description="Cupin type-2" evidence="1">
    <location>
        <begin position="32"/>
        <end position="101"/>
    </location>
</feature>
<dbReference type="SUPFAM" id="SSF51182">
    <property type="entry name" value="RmlC-like cupins"/>
    <property type="match status" value="1"/>
</dbReference>
<name>A0A2H0BTE7_9BACT</name>
<dbReference type="InterPro" id="IPR014710">
    <property type="entry name" value="RmlC-like_jellyroll"/>
</dbReference>
<dbReference type="AlphaFoldDB" id="A0A2H0BTE7"/>
<gene>
    <name evidence="2" type="ORF">COX00_00420</name>
</gene>
<dbReference type="InterPro" id="IPR011051">
    <property type="entry name" value="RmlC_Cupin_sf"/>
</dbReference>
<protein>
    <submittedName>
        <fullName evidence="2">Cupin</fullName>
    </submittedName>
</protein>
<dbReference type="InterPro" id="IPR013096">
    <property type="entry name" value="Cupin_2"/>
</dbReference>
<sequence length="127" mass="13723">MKPFTGNIIEIAKANSNYRKEVATVTGSQVVVMSIPPNDDVGEEVHHDVDQTLLFVAGTGKTVLNGEEGLIEMGTMAVVPRGTRHNFINMGEGDLKIVTVYAPPHHKVGTVHATKADAEADTEDHYE</sequence>
<evidence type="ECO:0000259" key="1">
    <source>
        <dbReference type="Pfam" id="PF07883"/>
    </source>
</evidence>
<dbReference type="Pfam" id="PF07883">
    <property type="entry name" value="Cupin_2"/>
    <property type="match status" value="1"/>
</dbReference>
<proteinExistence type="predicted"/>
<dbReference type="Gene3D" id="2.60.120.10">
    <property type="entry name" value="Jelly Rolls"/>
    <property type="match status" value="1"/>
</dbReference>
<dbReference type="PANTHER" id="PTHR43346">
    <property type="entry name" value="LIGAND BINDING DOMAIN PROTEIN, PUTATIVE (AFU_ORTHOLOGUE AFUA_6G14370)-RELATED"/>
    <property type="match status" value="1"/>
</dbReference>
<evidence type="ECO:0000313" key="2">
    <source>
        <dbReference type="EMBL" id="PIP60943.1"/>
    </source>
</evidence>
<dbReference type="PANTHER" id="PTHR43346:SF1">
    <property type="entry name" value="QUERCETIN 2,3-DIOXYGENASE-RELATED"/>
    <property type="match status" value="1"/>
</dbReference>
<organism evidence="2 3">
    <name type="scientific">Candidatus Uhrbacteria bacterium CG22_combo_CG10-13_8_21_14_all_47_17</name>
    <dbReference type="NCBI Taxonomy" id="1975041"/>
    <lineage>
        <taxon>Bacteria</taxon>
        <taxon>Candidatus Uhriibacteriota</taxon>
    </lineage>
</organism>
<dbReference type="InterPro" id="IPR052538">
    <property type="entry name" value="Flavonoid_dioxygenase-like"/>
</dbReference>